<dbReference type="Gene3D" id="3.80.10.10">
    <property type="entry name" value="Ribonuclease Inhibitor"/>
    <property type="match status" value="1"/>
</dbReference>
<name>A0A4Y7TJX8_COPMI</name>
<dbReference type="Proteomes" id="UP000298030">
    <property type="component" value="Unassembled WGS sequence"/>
</dbReference>
<dbReference type="EMBL" id="QPFP01000010">
    <property type="protein sequence ID" value="TEB34284.1"/>
    <property type="molecule type" value="Genomic_DNA"/>
</dbReference>
<comment type="caution">
    <text evidence="1">The sequence shown here is derived from an EMBL/GenBank/DDBJ whole genome shotgun (WGS) entry which is preliminary data.</text>
</comment>
<dbReference type="InterPro" id="IPR032675">
    <property type="entry name" value="LRR_dom_sf"/>
</dbReference>
<organism evidence="1 2">
    <name type="scientific">Coprinellus micaceus</name>
    <name type="common">Glistening ink-cap mushroom</name>
    <name type="synonym">Coprinus micaceus</name>
    <dbReference type="NCBI Taxonomy" id="71717"/>
    <lineage>
        <taxon>Eukaryota</taxon>
        <taxon>Fungi</taxon>
        <taxon>Dikarya</taxon>
        <taxon>Basidiomycota</taxon>
        <taxon>Agaricomycotina</taxon>
        <taxon>Agaricomycetes</taxon>
        <taxon>Agaricomycetidae</taxon>
        <taxon>Agaricales</taxon>
        <taxon>Agaricineae</taxon>
        <taxon>Psathyrellaceae</taxon>
        <taxon>Coprinellus</taxon>
    </lineage>
</organism>
<keyword evidence="2" id="KW-1185">Reference proteome</keyword>
<accession>A0A4Y7TJX8</accession>
<dbReference type="AlphaFoldDB" id="A0A4Y7TJX8"/>
<evidence type="ECO:0008006" key="3">
    <source>
        <dbReference type="Google" id="ProtNLM"/>
    </source>
</evidence>
<evidence type="ECO:0000313" key="2">
    <source>
        <dbReference type="Proteomes" id="UP000298030"/>
    </source>
</evidence>
<evidence type="ECO:0000313" key="1">
    <source>
        <dbReference type="EMBL" id="TEB34284.1"/>
    </source>
</evidence>
<protein>
    <recommendedName>
        <fullName evidence="3">F-box domain-containing protein</fullName>
    </recommendedName>
</protein>
<dbReference type="SUPFAM" id="SSF52047">
    <property type="entry name" value="RNI-like"/>
    <property type="match status" value="1"/>
</dbReference>
<proteinExistence type="predicted"/>
<sequence length="166" mass="19036">MAGAGDPLFRDSLRAMTSLQYLSLCLSSINATRFINVLQQLPQLSTLDIQLRRLENCDDDPLHVLNNNPSILPNLLTLILDVGPAWTSSFSAENLESFIETGVFLPLSQRLREYIRRRNLGVAITIKDERHNLEDRNHWVDRDEELAYNWPESRNAFVTCRAHVFA</sequence>
<reference evidence="1 2" key="1">
    <citation type="journal article" date="2019" name="Nat. Ecol. Evol.">
        <title>Megaphylogeny resolves global patterns of mushroom evolution.</title>
        <authorList>
            <person name="Varga T."/>
            <person name="Krizsan K."/>
            <person name="Foldi C."/>
            <person name="Dima B."/>
            <person name="Sanchez-Garcia M."/>
            <person name="Sanchez-Ramirez S."/>
            <person name="Szollosi G.J."/>
            <person name="Szarkandi J.G."/>
            <person name="Papp V."/>
            <person name="Albert L."/>
            <person name="Andreopoulos W."/>
            <person name="Angelini C."/>
            <person name="Antonin V."/>
            <person name="Barry K.W."/>
            <person name="Bougher N.L."/>
            <person name="Buchanan P."/>
            <person name="Buyck B."/>
            <person name="Bense V."/>
            <person name="Catcheside P."/>
            <person name="Chovatia M."/>
            <person name="Cooper J."/>
            <person name="Damon W."/>
            <person name="Desjardin D."/>
            <person name="Finy P."/>
            <person name="Geml J."/>
            <person name="Haridas S."/>
            <person name="Hughes K."/>
            <person name="Justo A."/>
            <person name="Karasinski D."/>
            <person name="Kautmanova I."/>
            <person name="Kiss B."/>
            <person name="Kocsube S."/>
            <person name="Kotiranta H."/>
            <person name="LaButti K.M."/>
            <person name="Lechner B.E."/>
            <person name="Liimatainen K."/>
            <person name="Lipzen A."/>
            <person name="Lukacs Z."/>
            <person name="Mihaltcheva S."/>
            <person name="Morgado L.N."/>
            <person name="Niskanen T."/>
            <person name="Noordeloos M.E."/>
            <person name="Ohm R.A."/>
            <person name="Ortiz-Santana B."/>
            <person name="Ovrebo C."/>
            <person name="Racz N."/>
            <person name="Riley R."/>
            <person name="Savchenko A."/>
            <person name="Shiryaev A."/>
            <person name="Soop K."/>
            <person name="Spirin V."/>
            <person name="Szebenyi C."/>
            <person name="Tomsovsky M."/>
            <person name="Tulloss R.E."/>
            <person name="Uehling J."/>
            <person name="Grigoriev I.V."/>
            <person name="Vagvolgyi C."/>
            <person name="Papp T."/>
            <person name="Martin F.M."/>
            <person name="Miettinen O."/>
            <person name="Hibbett D.S."/>
            <person name="Nagy L.G."/>
        </authorList>
    </citation>
    <scope>NUCLEOTIDE SEQUENCE [LARGE SCALE GENOMIC DNA]</scope>
    <source>
        <strain evidence="1 2">FP101781</strain>
    </source>
</reference>
<gene>
    <name evidence="1" type="ORF">FA13DRAFT_1789417</name>
</gene>